<sequence length="755" mass="82810">MYIFRASLTIGGAANPVNRQTKMGSWPAHLFLLLLCLVLLAGAAALQTAPPLSVDSADRWVRPGCQSKCGNVSIPYPFGIDSGCSRPGFEINCTDGTPYLGLGGNIDMVDIQLFQGTLVVNNYIAKDCYYQNGSQSDFILPSISIIGLPNYKFSSDRNRFVAIGCDAHGYIVSNDEENTFRTGCSSYFTNASFMPNGTCSGIGCCTTPIPKDLRSFSLLVDSFNNHSNCSFALCSYAFLADVGKLNFTLSSFTEYSNRVNEPLTLDWAIMNQTCEQANGTRDFACVSPNSDCWNSNNGPGYLCNCSQGFHGNPYLNDSNGCSDINECLADTSPCAKRCHNREGSYSCSCPWYMYGDGRRDGSGCTSILRILYVSLGVGLSLFFLIATGSWLYWIYKKRKLGELKQHFFEKNGGSLRPDIRLFSSEELEAASDNYNQSRILGEGGAGTVYRGVLPNQNVIAIKKAKISNDEAEVQQFINEVEVLSSINHRNVVKLLGCCLESQVPMLVYEFVPNGTLAHHVHDEGHRGSLSLDARLRISSEVAGALSYLHSAASTPVIHRDVKTTNILLDHNLTAKVSDFGASRMVPLDQNGLVSLVRGTFGYLDPEYFQTGEFTDKSDVYSFGVVLVELLTGKKPVAKTQAVKNLATLFIDCVNSGRLVEILEERVVDEGTPELLEAAAELAMRCLSLKSNDRPLMREVAIELEALTRWKKHPWGNVDLEEGDSLLAKVGISSPSVLRDYVNSSMEPMVPFEIVR</sequence>
<keyword evidence="8" id="KW-1015">Disulfide bond</keyword>
<dbReference type="InterPro" id="IPR025287">
    <property type="entry name" value="WAK_GUB"/>
</dbReference>
<dbReference type="InterPro" id="IPR000742">
    <property type="entry name" value="EGF"/>
</dbReference>
<dbReference type="Pfam" id="PF07714">
    <property type="entry name" value="PK_Tyr_Ser-Thr"/>
    <property type="match status" value="1"/>
</dbReference>
<dbReference type="CDD" id="cd00054">
    <property type="entry name" value="EGF_CA"/>
    <property type="match status" value="1"/>
</dbReference>
<gene>
    <name evidence="13" type="ORF">ZIOFF_068927</name>
</gene>
<keyword evidence="10" id="KW-0472">Membrane</keyword>
<dbReference type="Pfam" id="PF13947">
    <property type="entry name" value="GUB_WAK_bind"/>
    <property type="match status" value="1"/>
</dbReference>
<dbReference type="InterPro" id="IPR045274">
    <property type="entry name" value="WAK-like"/>
</dbReference>
<keyword evidence="14" id="KW-1185">Reference proteome</keyword>
<dbReference type="Proteomes" id="UP000734854">
    <property type="component" value="Unassembled WGS sequence"/>
</dbReference>
<dbReference type="FunFam" id="3.30.200.20:FF:000162">
    <property type="entry name" value="Adenine nucleotide alpha hydrolase-like domain kinase"/>
    <property type="match status" value="1"/>
</dbReference>
<dbReference type="InterPro" id="IPR000152">
    <property type="entry name" value="EGF-type_Asp/Asn_hydroxyl_site"/>
</dbReference>
<name>A0A8J5EPJ0_ZINOF</name>
<keyword evidence="2" id="KW-0723">Serine/threonine-protein kinase</keyword>
<dbReference type="InterPro" id="IPR049883">
    <property type="entry name" value="NOTCH1_EGF-like"/>
</dbReference>
<keyword evidence="6" id="KW-0547">Nucleotide-binding</keyword>
<keyword evidence="7" id="KW-0067">ATP-binding</keyword>
<dbReference type="InterPro" id="IPR001881">
    <property type="entry name" value="EGF-like_Ca-bd_dom"/>
</dbReference>
<dbReference type="GO" id="GO:0004674">
    <property type="term" value="F:protein serine/threonine kinase activity"/>
    <property type="evidence" value="ECO:0007669"/>
    <property type="project" value="UniProtKB-KW"/>
</dbReference>
<feature type="transmembrane region" description="Helical" evidence="10">
    <location>
        <begin position="370"/>
        <end position="395"/>
    </location>
</feature>
<evidence type="ECO:0000256" key="1">
    <source>
        <dbReference type="ARBA" id="ARBA00004479"/>
    </source>
</evidence>
<dbReference type="PROSITE" id="PS00010">
    <property type="entry name" value="ASX_HYDROXYL"/>
    <property type="match status" value="1"/>
</dbReference>
<feature type="domain" description="Protein kinase" evidence="12">
    <location>
        <begin position="434"/>
        <end position="715"/>
    </location>
</feature>
<dbReference type="EMBL" id="JACMSC010000020">
    <property type="protein sequence ID" value="KAG6471485.1"/>
    <property type="molecule type" value="Genomic_DNA"/>
</dbReference>
<dbReference type="SMART" id="SM00179">
    <property type="entry name" value="EGF_CA"/>
    <property type="match status" value="1"/>
</dbReference>
<feature type="chain" id="PRO_5035174431" description="Protein kinase domain-containing protein" evidence="11">
    <location>
        <begin position="46"/>
        <end position="755"/>
    </location>
</feature>
<dbReference type="PANTHER" id="PTHR27005:SF283">
    <property type="entry name" value="OS02G0633066 PROTEIN"/>
    <property type="match status" value="1"/>
</dbReference>
<dbReference type="SUPFAM" id="SSF56112">
    <property type="entry name" value="Protein kinase-like (PK-like)"/>
    <property type="match status" value="1"/>
</dbReference>
<keyword evidence="3" id="KW-0245">EGF-like domain</keyword>
<protein>
    <recommendedName>
        <fullName evidence="12">Protein kinase domain-containing protein</fullName>
    </recommendedName>
</protein>
<proteinExistence type="predicted"/>
<accession>A0A8J5EPJ0</accession>
<dbReference type="GO" id="GO:0030247">
    <property type="term" value="F:polysaccharide binding"/>
    <property type="evidence" value="ECO:0007669"/>
    <property type="project" value="InterPro"/>
</dbReference>
<organism evidence="13 14">
    <name type="scientific">Zingiber officinale</name>
    <name type="common">Ginger</name>
    <name type="synonym">Amomum zingiber</name>
    <dbReference type="NCBI Taxonomy" id="94328"/>
    <lineage>
        <taxon>Eukaryota</taxon>
        <taxon>Viridiplantae</taxon>
        <taxon>Streptophyta</taxon>
        <taxon>Embryophyta</taxon>
        <taxon>Tracheophyta</taxon>
        <taxon>Spermatophyta</taxon>
        <taxon>Magnoliopsida</taxon>
        <taxon>Liliopsida</taxon>
        <taxon>Zingiberales</taxon>
        <taxon>Zingiberaceae</taxon>
        <taxon>Zingiber</taxon>
    </lineage>
</organism>
<dbReference type="InterPro" id="IPR011009">
    <property type="entry name" value="Kinase-like_dom_sf"/>
</dbReference>
<evidence type="ECO:0000256" key="11">
    <source>
        <dbReference type="SAM" id="SignalP"/>
    </source>
</evidence>
<evidence type="ECO:0000256" key="7">
    <source>
        <dbReference type="ARBA" id="ARBA00022840"/>
    </source>
</evidence>
<dbReference type="FunFam" id="1.10.510.10:FF:000084">
    <property type="entry name" value="Wall-associated receptor kinase 2"/>
    <property type="match status" value="1"/>
</dbReference>
<keyword evidence="10" id="KW-1133">Transmembrane helix</keyword>
<dbReference type="PROSITE" id="PS00108">
    <property type="entry name" value="PROTEIN_KINASE_ST"/>
    <property type="match status" value="1"/>
</dbReference>
<keyword evidence="4" id="KW-0808">Transferase</keyword>
<dbReference type="Gene3D" id="2.10.25.10">
    <property type="entry name" value="Laminin"/>
    <property type="match status" value="1"/>
</dbReference>
<comment type="subcellular location">
    <subcellularLocation>
        <location evidence="1">Membrane</location>
        <topology evidence="1">Single-pass type I membrane protein</topology>
    </subcellularLocation>
</comment>
<dbReference type="SMART" id="SM00181">
    <property type="entry name" value="EGF"/>
    <property type="match status" value="2"/>
</dbReference>
<evidence type="ECO:0000256" key="9">
    <source>
        <dbReference type="ARBA" id="ARBA00023180"/>
    </source>
</evidence>
<evidence type="ECO:0000256" key="6">
    <source>
        <dbReference type="ARBA" id="ARBA00022741"/>
    </source>
</evidence>
<dbReference type="Pfam" id="PF07645">
    <property type="entry name" value="EGF_CA"/>
    <property type="match status" value="1"/>
</dbReference>
<keyword evidence="9" id="KW-0325">Glycoprotein</keyword>
<keyword evidence="2" id="KW-0418">Kinase</keyword>
<dbReference type="GO" id="GO:0005509">
    <property type="term" value="F:calcium ion binding"/>
    <property type="evidence" value="ECO:0007669"/>
    <property type="project" value="InterPro"/>
</dbReference>
<keyword evidence="10" id="KW-0812">Transmembrane</keyword>
<dbReference type="PANTHER" id="PTHR27005">
    <property type="entry name" value="WALL-ASSOCIATED RECEPTOR KINASE-LIKE 21"/>
    <property type="match status" value="1"/>
</dbReference>
<dbReference type="PROSITE" id="PS50011">
    <property type="entry name" value="PROTEIN_KINASE_DOM"/>
    <property type="match status" value="1"/>
</dbReference>
<keyword evidence="5 11" id="KW-0732">Signal</keyword>
<evidence type="ECO:0000256" key="5">
    <source>
        <dbReference type="ARBA" id="ARBA00022729"/>
    </source>
</evidence>
<dbReference type="InterPro" id="IPR000719">
    <property type="entry name" value="Prot_kinase_dom"/>
</dbReference>
<evidence type="ECO:0000256" key="2">
    <source>
        <dbReference type="ARBA" id="ARBA00022527"/>
    </source>
</evidence>
<evidence type="ECO:0000256" key="10">
    <source>
        <dbReference type="SAM" id="Phobius"/>
    </source>
</evidence>
<dbReference type="GO" id="GO:0005886">
    <property type="term" value="C:plasma membrane"/>
    <property type="evidence" value="ECO:0007669"/>
    <property type="project" value="TreeGrafter"/>
</dbReference>
<evidence type="ECO:0000256" key="4">
    <source>
        <dbReference type="ARBA" id="ARBA00022679"/>
    </source>
</evidence>
<evidence type="ECO:0000259" key="12">
    <source>
        <dbReference type="PROSITE" id="PS50011"/>
    </source>
</evidence>
<dbReference type="InterPro" id="IPR008271">
    <property type="entry name" value="Ser/Thr_kinase_AS"/>
</dbReference>
<feature type="signal peptide" evidence="11">
    <location>
        <begin position="1"/>
        <end position="45"/>
    </location>
</feature>
<dbReference type="SUPFAM" id="SSF57196">
    <property type="entry name" value="EGF/Laminin"/>
    <property type="match status" value="1"/>
</dbReference>
<evidence type="ECO:0000256" key="3">
    <source>
        <dbReference type="ARBA" id="ARBA00022536"/>
    </source>
</evidence>
<dbReference type="InterPro" id="IPR018097">
    <property type="entry name" value="EGF_Ca-bd_CS"/>
</dbReference>
<dbReference type="Gene3D" id="3.30.200.20">
    <property type="entry name" value="Phosphorylase Kinase, domain 1"/>
    <property type="match status" value="1"/>
</dbReference>
<comment type="caution">
    <text evidence="13">The sequence shown here is derived from an EMBL/GenBank/DDBJ whole genome shotgun (WGS) entry which is preliminary data.</text>
</comment>
<reference evidence="13 14" key="1">
    <citation type="submission" date="2020-08" db="EMBL/GenBank/DDBJ databases">
        <title>Plant Genome Project.</title>
        <authorList>
            <person name="Zhang R.-G."/>
        </authorList>
    </citation>
    <scope>NUCLEOTIDE SEQUENCE [LARGE SCALE GENOMIC DNA]</scope>
    <source>
        <tissue evidence="13">Rhizome</tissue>
    </source>
</reference>
<dbReference type="SMART" id="SM00220">
    <property type="entry name" value="S_TKc"/>
    <property type="match status" value="1"/>
</dbReference>
<dbReference type="GO" id="GO:0007166">
    <property type="term" value="P:cell surface receptor signaling pathway"/>
    <property type="evidence" value="ECO:0007669"/>
    <property type="project" value="InterPro"/>
</dbReference>
<evidence type="ECO:0000256" key="8">
    <source>
        <dbReference type="ARBA" id="ARBA00023157"/>
    </source>
</evidence>
<evidence type="ECO:0000313" key="14">
    <source>
        <dbReference type="Proteomes" id="UP000734854"/>
    </source>
</evidence>
<evidence type="ECO:0000313" key="13">
    <source>
        <dbReference type="EMBL" id="KAG6471485.1"/>
    </source>
</evidence>
<dbReference type="Gene3D" id="1.10.510.10">
    <property type="entry name" value="Transferase(Phosphotransferase) domain 1"/>
    <property type="match status" value="1"/>
</dbReference>
<dbReference type="InterPro" id="IPR001245">
    <property type="entry name" value="Ser-Thr/Tyr_kinase_cat_dom"/>
</dbReference>
<dbReference type="CDD" id="cd14066">
    <property type="entry name" value="STKc_IRAK"/>
    <property type="match status" value="1"/>
</dbReference>
<dbReference type="PROSITE" id="PS01187">
    <property type="entry name" value="EGF_CA"/>
    <property type="match status" value="1"/>
</dbReference>
<dbReference type="GO" id="GO:0005524">
    <property type="term" value="F:ATP binding"/>
    <property type="evidence" value="ECO:0007669"/>
    <property type="project" value="UniProtKB-KW"/>
</dbReference>
<dbReference type="AlphaFoldDB" id="A0A8J5EPJ0"/>